<dbReference type="SUPFAM" id="SSF64182">
    <property type="entry name" value="DHH phosphoesterases"/>
    <property type="match status" value="1"/>
</dbReference>
<dbReference type="InterPro" id="IPR001667">
    <property type="entry name" value="DDH_dom"/>
</dbReference>
<reference evidence="2 3" key="1">
    <citation type="journal article" date="2016" name="Nat. Commun.">
        <title>Thousands of microbial genomes shed light on interconnected biogeochemical processes in an aquifer system.</title>
        <authorList>
            <person name="Anantharaman K."/>
            <person name="Brown C.T."/>
            <person name="Hug L.A."/>
            <person name="Sharon I."/>
            <person name="Castelle C.J."/>
            <person name="Probst A.J."/>
            <person name="Thomas B.C."/>
            <person name="Singh A."/>
            <person name="Wilkins M.J."/>
            <person name="Karaoz U."/>
            <person name="Brodie E.L."/>
            <person name="Williams K.H."/>
            <person name="Hubbard S.S."/>
            <person name="Banfield J.F."/>
        </authorList>
    </citation>
    <scope>NUCLEOTIDE SEQUENCE [LARGE SCALE GENOMIC DNA]</scope>
</reference>
<dbReference type="Pfam" id="PF01368">
    <property type="entry name" value="DHH"/>
    <property type="match status" value="1"/>
</dbReference>
<comment type="caution">
    <text evidence="2">The sequence shown here is derived from an EMBL/GenBank/DDBJ whole genome shotgun (WGS) entry which is preliminary data.</text>
</comment>
<dbReference type="Proteomes" id="UP000178774">
    <property type="component" value="Unassembled WGS sequence"/>
</dbReference>
<accession>A0A1G2HSC0</accession>
<dbReference type="PANTHER" id="PTHR30255">
    <property type="entry name" value="SINGLE-STRANDED-DNA-SPECIFIC EXONUCLEASE RECJ"/>
    <property type="match status" value="1"/>
</dbReference>
<dbReference type="Gene3D" id="3.10.310.30">
    <property type="match status" value="1"/>
</dbReference>
<organism evidence="2 3">
    <name type="scientific">Candidatus Staskawiczbacteria bacterium RIFCSPHIGHO2_01_FULL_41_41</name>
    <dbReference type="NCBI Taxonomy" id="1802203"/>
    <lineage>
        <taxon>Bacteria</taxon>
        <taxon>Candidatus Staskawicziibacteriota</taxon>
    </lineage>
</organism>
<evidence type="ECO:0000313" key="3">
    <source>
        <dbReference type="Proteomes" id="UP000178774"/>
    </source>
</evidence>
<sequence>MSIVKNRIKNLTEAAQRIKKAALEKERIIIYGDSDADGVCSTVILQEAIKNLGGSVFSVMFPDRENDGYGVNKRALGLLKGKSPALFITLDLGIGNVAEVEELNAMGFEVIIIDHHEPLDKIPAASIVVDVKQPGDNAGFEYLCNAGLTFKLVEEMFHPAEALGEGGLGESLRNSLLELVALATISDMVPQIEDNKLFIERGLRSLQETYRPGLRAFFGMPDVGSVAAGGYMKIISYINTAESVDFMNDAFLLLTSHEVNRCRDLAEGLAGKSALKQQKIASISQEVERRIAKNPDDKIIFEGDPAWKLTLAGPVASIIAQKYQKPTFIYKKMDTESAGSVRSLREGENSVDAMALCKDLLITYGGHAKASGFRLKNEDLDQFKQRLGEYFIHLRK</sequence>
<dbReference type="Gene3D" id="3.90.1640.30">
    <property type="match status" value="1"/>
</dbReference>
<evidence type="ECO:0000259" key="1">
    <source>
        <dbReference type="Pfam" id="PF01368"/>
    </source>
</evidence>
<protein>
    <recommendedName>
        <fullName evidence="1">DDH domain-containing protein</fullName>
    </recommendedName>
</protein>
<gene>
    <name evidence="2" type="ORF">A2822_02405</name>
</gene>
<dbReference type="InterPro" id="IPR051673">
    <property type="entry name" value="SSDNA_exonuclease_RecJ"/>
</dbReference>
<feature type="domain" description="DDH" evidence="1">
    <location>
        <begin position="27"/>
        <end position="184"/>
    </location>
</feature>
<name>A0A1G2HSC0_9BACT</name>
<evidence type="ECO:0000313" key="2">
    <source>
        <dbReference type="EMBL" id="OGZ65343.1"/>
    </source>
</evidence>
<dbReference type="GO" id="GO:0004527">
    <property type="term" value="F:exonuclease activity"/>
    <property type="evidence" value="ECO:0007669"/>
    <property type="project" value="UniProtKB-KW"/>
</dbReference>
<proteinExistence type="predicted"/>
<dbReference type="PANTHER" id="PTHR30255:SF2">
    <property type="entry name" value="SINGLE-STRANDED-DNA-SPECIFIC EXONUCLEASE RECJ"/>
    <property type="match status" value="1"/>
</dbReference>
<dbReference type="EMBL" id="MHOP01000023">
    <property type="protein sequence ID" value="OGZ65343.1"/>
    <property type="molecule type" value="Genomic_DNA"/>
</dbReference>
<dbReference type="AlphaFoldDB" id="A0A1G2HSC0"/>
<dbReference type="InterPro" id="IPR038763">
    <property type="entry name" value="DHH_sf"/>
</dbReference>